<dbReference type="InterPro" id="IPR050520">
    <property type="entry name" value="INO80/SWR1_helicase"/>
</dbReference>
<keyword evidence="7" id="KW-0067">ATP-binding</keyword>
<feature type="compositionally biased region" description="Polar residues" evidence="8">
    <location>
        <begin position="314"/>
        <end position="327"/>
    </location>
</feature>
<dbReference type="EMBL" id="BSXN01000075">
    <property type="protein sequence ID" value="GME66981.1"/>
    <property type="molecule type" value="Genomic_DNA"/>
</dbReference>
<dbReference type="EC" id="3.6.4.12" evidence="3"/>
<feature type="compositionally biased region" description="Low complexity" evidence="8">
    <location>
        <begin position="251"/>
        <end position="267"/>
    </location>
</feature>
<proteinExistence type="inferred from homology"/>
<keyword evidence="6" id="KW-0347">Helicase</keyword>
<evidence type="ECO:0000259" key="9">
    <source>
        <dbReference type="PROSITE" id="PS51194"/>
    </source>
</evidence>
<comment type="similarity">
    <text evidence="2">Belongs to the SNF2/RAD54 helicase family. SWR1 subfamily.</text>
</comment>
<dbReference type="GO" id="GO:0003677">
    <property type="term" value="F:DNA binding"/>
    <property type="evidence" value="ECO:0007669"/>
    <property type="project" value="UniProtKB-KW"/>
</dbReference>
<name>A0A9W6WDZ3_CANBO</name>
<feature type="compositionally biased region" description="Low complexity" evidence="8">
    <location>
        <begin position="338"/>
        <end position="355"/>
    </location>
</feature>
<dbReference type="PANTHER" id="PTHR45685:SF1">
    <property type="entry name" value="HELICASE SRCAP"/>
    <property type="match status" value="1"/>
</dbReference>
<keyword evidence="11" id="KW-1185">Reference proteome</keyword>
<gene>
    <name evidence="10" type="ORF">Cboi02_000041600</name>
</gene>
<evidence type="ECO:0000256" key="4">
    <source>
        <dbReference type="ARBA" id="ARBA00022741"/>
    </source>
</evidence>
<dbReference type="GO" id="GO:0016887">
    <property type="term" value="F:ATP hydrolysis activity"/>
    <property type="evidence" value="ECO:0007669"/>
    <property type="project" value="TreeGrafter"/>
</dbReference>
<evidence type="ECO:0000256" key="2">
    <source>
        <dbReference type="ARBA" id="ARBA00009220"/>
    </source>
</evidence>
<accession>A0A9W6WDZ3</accession>
<keyword evidence="4" id="KW-0547">Nucleotide-binding</keyword>
<dbReference type="FunFam" id="3.40.50.300:FF:000655">
    <property type="entry name" value="Protein PHOTOPERIOD-INDEPENDENT EARLY FLOWERING 1"/>
    <property type="match status" value="1"/>
</dbReference>
<feature type="region of interest" description="Disordered" evidence="8">
    <location>
        <begin position="311"/>
        <end position="368"/>
    </location>
</feature>
<evidence type="ECO:0000256" key="3">
    <source>
        <dbReference type="ARBA" id="ARBA00012551"/>
    </source>
</evidence>
<dbReference type="GO" id="GO:0006338">
    <property type="term" value="P:chromatin remodeling"/>
    <property type="evidence" value="ECO:0007669"/>
    <property type="project" value="TreeGrafter"/>
</dbReference>
<comment type="caution">
    <text evidence="10">The sequence shown here is derived from an EMBL/GenBank/DDBJ whole genome shotgun (WGS) entry which is preliminary data.</text>
</comment>
<dbReference type="GO" id="GO:0000812">
    <property type="term" value="C:Swr1 complex"/>
    <property type="evidence" value="ECO:0007669"/>
    <property type="project" value="TreeGrafter"/>
</dbReference>
<evidence type="ECO:0000313" key="10">
    <source>
        <dbReference type="EMBL" id="GME66981.1"/>
    </source>
</evidence>
<dbReference type="InterPro" id="IPR027417">
    <property type="entry name" value="P-loop_NTPase"/>
</dbReference>
<dbReference type="SUPFAM" id="SSF52540">
    <property type="entry name" value="P-loop containing nucleoside triphosphate hydrolases"/>
    <property type="match status" value="1"/>
</dbReference>
<dbReference type="GO" id="GO:0005524">
    <property type="term" value="F:ATP binding"/>
    <property type="evidence" value="ECO:0007669"/>
    <property type="project" value="UniProtKB-KW"/>
</dbReference>
<dbReference type="PROSITE" id="PS51194">
    <property type="entry name" value="HELICASE_CTER"/>
    <property type="match status" value="1"/>
</dbReference>
<evidence type="ECO:0000313" key="11">
    <source>
        <dbReference type="Proteomes" id="UP001165120"/>
    </source>
</evidence>
<feature type="domain" description="Helicase C-terminal" evidence="9">
    <location>
        <begin position="69"/>
        <end position="222"/>
    </location>
</feature>
<dbReference type="Proteomes" id="UP001165120">
    <property type="component" value="Unassembled WGS sequence"/>
</dbReference>
<dbReference type="GO" id="GO:0042393">
    <property type="term" value="F:histone binding"/>
    <property type="evidence" value="ECO:0007669"/>
    <property type="project" value="TreeGrafter"/>
</dbReference>
<reference evidence="10" key="1">
    <citation type="submission" date="2023-04" db="EMBL/GenBank/DDBJ databases">
        <title>Candida boidinii NBRC 10035.</title>
        <authorList>
            <person name="Ichikawa N."/>
            <person name="Sato H."/>
            <person name="Tonouchi N."/>
        </authorList>
    </citation>
    <scope>NUCLEOTIDE SEQUENCE</scope>
    <source>
        <strain evidence="10">NBRC 10035</strain>
    </source>
</reference>
<keyword evidence="5" id="KW-0378">Hydrolase</keyword>
<dbReference type="InterPro" id="IPR049730">
    <property type="entry name" value="SNF2/RAD54-like_C"/>
</dbReference>
<evidence type="ECO:0000256" key="8">
    <source>
        <dbReference type="SAM" id="MobiDB-lite"/>
    </source>
</evidence>
<evidence type="ECO:0000256" key="5">
    <source>
        <dbReference type="ARBA" id="ARBA00022801"/>
    </source>
</evidence>
<dbReference type="CDD" id="cd18793">
    <property type="entry name" value="SF2_C_SNF"/>
    <property type="match status" value="1"/>
</dbReference>
<feature type="compositionally biased region" description="Acidic residues" evidence="8">
    <location>
        <begin position="239"/>
        <end position="250"/>
    </location>
</feature>
<organism evidence="10 11">
    <name type="scientific">Candida boidinii</name>
    <name type="common">Yeast</name>
    <dbReference type="NCBI Taxonomy" id="5477"/>
    <lineage>
        <taxon>Eukaryota</taxon>
        <taxon>Fungi</taxon>
        <taxon>Dikarya</taxon>
        <taxon>Ascomycota</taxon>
        <taxon>Saccharomycotina</taxon>
        <taxon>Pichiomycetes</taxon>
        <taxon>Pichiales</taxon>
        <taxon>Pichiaceae</taxon>
        <taxon>Ogataea</taxon>
        <taxon>Ogataea/Candida clade</taxon>
    </lineage>
</organism>
<dbReference type="SMART" id="SM00490">
    <property type="entry name" value="HELICc"/>
    <property type="match status" value="1"/>
</dbReference>
<feature type="region of interest" description="Disordered" evidence="8">
    <location>
        <begin position="239"/>
        <end position="269"/>
    </location>
</feature>
<protein>
    <recommendedName>
        <fullName evidence="3">DNA helicase</fullName>
        <ecNumber evidence="3">3.6.4.12</ecNumber>
    </recommendedName>
</protein>
<dbReference type="Gene3D" id="3.40.50.300">
    <property type="entry name" value="P-loop containing nucleotide triphosphate hydrolases"/>
    <property type="match status" value="1"/>
</dbReference>
<dbReference type="Pfam" id="PF00271">
    <property type="entry name" value="Helicase_C"/>
    <property type="match status" value="1"/>
</dbReference>
<dbReference type="PANTHER" id="PTHR45685">
    <property type="entry name" value="HELICASE SRCAP-RELATED"/>
    <property type="match status" value="1"/>
</dbReference>
<sequence length="388" mass="43318">MSDIIEKYSFVTPKVVSLDLNDRLIPASVQKKLTNDIIENKIENPFHQSQVKLSIAFPDKSLLQYDCGKLQKLAVLLHDLTSQGHRALIFTQMTKVLDVLEKFLNIHGYKYMRLDGATKIEDRQLLTEKFNKDARIDCFILSTRSGGLGINLTGADTVIFYDSDWNPAMDKQCQDRCHRIGQTRDVHIYRLVSEYTIESNILKKANQKRQLDDVIIQEGDFTTDYFSKLSVKDLLGEPDDTVSGEADDDGSSAAAATSSNSSTVNNDRLLFDNKSSGNLTSMLAQAEDADDAKAANLAMQEVEVDNADFDENAAKNNSSGGLTPFSESDQRDSSVDISNTNNNNGSLTLPNSTSNEANDDERYYGDDDEAGHIDEYMIRYIASGYYWD</sequence>
<evidence type="ECO:0000256" key="1">
    <source>
        <dbReference type="ARBA" id="ARBA00004123"/>
    </source>
</evidence>
<dbReference type="InterPro" id="IPR001650">
    <property type="entry name" value="Helicase_C-like"/>
</dbReference>
<comment type="subcellular location">
    <subcellularLocation>
        <location evidence="1">Nucleus</location>
    </subcellularLocation>
</comment>
<evidence type="ECO:0000256" key="6">
    <source>
        <dbReference type="ARBA" id="ARBA00022806"/>
    </source>
</evidence>
<evidence type="ECO:0000256" key="7">
    <source>
        <dbReference type="ARBA" id="ARBA00022840"/>
    </source>
</evidence>
<dbReference type="AlphaFoldDB" id="A0A9W6WDZ3"/>
<dbReference type="GO" id="GO:0003678">
    <property type="term" value="F:DNA helicase activity"/>
    <property type="evidence" value="ECO:0007669"/>
    <property type="project" value="UniProtKB-EC"/>
</dbReference>